<accession>B4I6Z4</accession>
<keyword evidence="2" id="KW-1185">Reference proteome</keyword>
<dbReference type="EMBL" id="CH480823">
    <property type="protein sequence ID" value="EDW56092.1"/>
    <property type="molecule type" value="Genomic_DNA"/>
</dbReference>
<protein>
    <submittedName>
        <fullName evidence="1">GM22777</fullName>
    </submittedName>
</protein>
<proteinExistence type="predicted"/>
<dbReference type="OMA" id="CSAKWMT"/>
<sequence>MLKLQVSEENCHHLKGTEDRRGLDASKGVCSAKWMTKWRQDVLAMFAFVKTLQIRLRKCKMYGFLDSS</sequence>
<evidence type="ECO:0000313" key="2">
    <source>
        <dbReference type="Proteomes" id="UP000001292"/>
    </source>
</evidence>
<dbReference type="Proteomes" id="UP000001292">
    <property type="component" value="Unassembled WGS sequence"/>
</dbReference>
<name>B4I6Z4_DROSE</name>
<evidence type="ECO:0000313" key="1">
    <source>
        <dbReference type="EMBL" id="EDW56092.1"/>
    </source>
</evidence>
<dbReference type="AlphaFoldDB" id="B4I6Z4"/>
<organism evidence="2">
    <name type="scientific">Drosophila sechellia</name>
    <name type="common">Fruit fly</name>
    <dbReference type="NCBI Taxonomy" id="7238"/>
    <lineage>
        <taxon>Eukaryota</taxon>
        <taxon>Metazoa</taxon>
        <taxon>Ecdysozoa</taxon>
        <taxon>Arthropoda</taxon>
        <taxon>Hexapoda</taxon>
        <taxon>Insecta</taxon>
        <taxon>Pterygota</taxon>
        <taxon>Neoptera</taxon>
        <taxon>Endopterygota</taxon>
        <taxon>Diptera</taxon>
        <taxon>Brachycera</taxon>
        <taxon>Muscomorpha</taxon>
        <taxon>Ephydroidea</taxon>
        <taxon>Drosophilidae</taxon>
        <taxon>Drosophila</taxon>
        <taxon>Sophophora</taxon>
    </lineage>
</organism>
<reference evidence="1 2" key="1">
    <citation type="journal article" date="2007" name="Nature">
        <title>Evolution of genes and genomes on the Drosophila phylogeny.</title>
        <authorList>
            <consortium name="Drosophila 12 Genomes Consortium"/>
            <person name="Clark A.G."/>
            <person name="Eisen M.B."/>
            <person name="Smith D.R."/>
            <person name="Bergman C.M."/>
            <person name="Oliver B."/>
            <person name="Markow T.A."/>
            <person name="Kaufman T.C."/>
            <person name="Kellis M."/>
            <person name="Gelbart W."/>
            <person name="Iyer V.N."/>
            <person name="Pollard D.A."/>
            <person name="Sackton T.B."/>
            <person name="Larracuente A.M."/>
            <person name="Singh N.D."/>
            <person name="Abad J.P."/>
            <person name="Abt D.N."/>
            <person name="Adryan B."/>
            <person name="Aguade M."/>
            <person name="Akashi H."/>
            <person name="Anderson W.W."/>
            <person name="Aquadro C.F."/>
            <person name="Ardell D.H."/>
            <person name="Arguello R."/>
            <person name="Artieri C.G."/>
            <person name="Barbash D.A."/>
            <person name="Barker D."/>
            <person name="Barsanti P."/>
            <person name="Batterham P."/>
            <person name="Batzoglou S."/>
            <person name="Begun D."/>
            <person name="Bhutkar A."/>
            <person name="Blanco E."/>
            <person name="Bosak S.A."/>
            <person name="Bradley R.K."/>
            <person name="Brand A.D."/>
            <person name="Brent M.R."/>
            <person name="Brooks A.N."/>
            <person name="Brown R.H."/>
            <person name="Butlin R.K."/>
            <person name="Caggese C."/>
            <person name="Calvi B.R."/>
            <person name="Bernardo de Carvalho A."/>
            <person name="Caspi A."/>
            <person name="Castrezana S."/>
            <person name="Celniker S.E."/>
            <person name="Chang J.L."/>
            <person name="Chapple C."/>
            <person name="Chatterji S."/>
            <person name="Chinwalla A."/>
            <person name="Civetta A."/>
            <person name="Clifton S.W."/>
            <person name="Comeron J.M."/>
            <person name="Costello J.C."/>
            <person name="Coyne J.A."/>
            <person name="Daub J."/>
            <person name="David R.G."/>
            <person name="Delcher A.L."/>
            <person name="Delehaunty K."/>
            <person name="Do C.B."/>
            <person name="Ebling H."/>
            <person name="Edwards K."/>
            <person name="Eickbush T."/>
            <person name="Evans J.D."/>
            <person name="Filipski A."/>
            <person name="Findeiss S."/>
            <person name="Freyhult E."/>
            <person name="Fulton L."/>
            <person name="Fulton R."/>
            <person name="Garcia A.C."/>
            <person name="Gardiner A."/>
            <person name="Garfield D.A."/>
            <person name="Garvin B.E."/>
            <person name="Gibson G."/>
            <person name="Gilbert D."/>
            <person name="Gnerre S."/>
            <person name="Godfrey J."/>
            <person name="Good R."/>
            <person name="Gotea V."/>
            <person name="Gravely B."/>
            <person name="Greenberg A.J."/>
            <person name="Griffiths-Jones S."/>
            <person name="Gross S."/>
            <person name="Guigo R."/>
            <person name="Gustafson E.A."/>
            <person name="Haerty W."/>
            <person name="Hahn M.W."/>
            <person name="Halligan D.L."/>
            <person name="Halpern A.L."/>
            <person name="Halter G.M."/>
            <person name="Han M.V."/>
            <person name="Heger A."/>
            <person name="Hillier L."/>
            <person name="Hinrichs A.S."/>
            <person name="Holmes I."/>
            <person name="Hoskins R.A."/>
            <person name="Hubisz M.J."/>
            <person name="Hultmark D."/>
            <person name="Huntley M.A."/>
            <person name="Jaffe D.B."/>
            <person name="Jagadeeshan S."/>
            <person name="Jeck W.R."/>
            <person name="Johnson J."/>
            <person name="Jones C.D."/>
            <person name="Jordan W.C."/>
            <person name="Karpen G.H."/>
            <person name="Kataoka E."/>
            <person name="Keightley P.D."/>
            <person name="Kheradpour P."/>
            <person name="Kirkness E.F."/>
            <person name="Koerich L.B."/>
            <person name="Kristiansen K."/>
            <person name="Kudrna D."/>
            <person name="Kulathinal R.J."/>
            <person name="Kumar S."/>
            <person name="Kwok R."/>
            <person name="Lander E."/>
            <person name="Langley C.H."/>
            <person name="Lapoint R."/>
            <person name="Lazzaro B.P."/>
            <person name="Lee S.J."/>
            <person name="Levesque L."/>
            <person name="Li R."/>
            <person name="Lin C.F."/>
            <person name="Lin M.F."/>
            <person name="Lindblad-Toh K."/>
            <person name="Llopart A."/>
            <person name="Long M."/>
            <person name="Low L."/>
            <person name="Lozovsky E."/>
            <person name="Lu J."/>
            <person name="Luo M."/>
            <person name="Machado C.A."/>
            <person name="Makalowski W."/>
            <person name="Marzo M."/>
            <person name="Matsuda M."/>
            <person name="Matzkin L."/>
            <person name="McAllister B."/>
            <person name="McBride C.S."/>
            <person name="McKernan B."/>
            <person name="McKernan K."/>
            <person name="Mendez-Lago M."/>
            <person name="Minx P."/>
            <person name="Mollenhauer M.U."/>
            <person name="Montooth K."/>
            <person name="Mount S.M."/>
            <person name="Mu X."/>
            <person name="Myers E."/>
            <person name="Negre B."/>
            <person name="Newfeld S."/>
            <person name="Nielsen R."/>
            <person name="Noor M.A."/>
            <person name="O'Grady P."/>
            <person name="Pachter L."/>
            <person name="Papaceit M."/>
            <person name="Parisi M.J."/>
            <person name="Parisi M."/>
            <person name="Parts L."/>
            <person name="Pedersen J.S."/>
            <person name="Pesole G."/>
            <person name="Phillippy A.M."/>
            <person name="Ponting C.P."/>
            <person name="Pop M."/>
            <person name="Porcelli D."/>
            <person name="Powell J.R."/>
            <person name="Prohaska S."/>
            <person name="Pruitt K."/>
            <person name="Puig M."/>
            <person name="Quesneville H."/>
            <person name="Ram K.R."/>
            <person name="Rand D."/>
            <person name="Rasmussen M.D."/>
            <person name="Reed L.K."/>
            <person name="Reenan R."/>
            <person name="Reily A."/>
            <person name="Remington K.A."/>
            <person name="Rieger T.T."/>
            <person name="Ritchie M.G."/>
            <person name="Robin C."/>
            <person name="Rogers Y.H."/>
            <person name="Rohde C."/>
            <person name="Rozas J."/>
            <person name="Rubenfield M.J."/>
            <person name="Ruiz A."/>
            <person name="Russo S."/>
            <person name="Salzberg S.L."/>
            <person name="Sanchez-Gracia A."/>
            <person name="Saranga D.J."/>
            <person name="Sato H."/>
            <person name="Schaeffer S.W."/>
            <person name="Schatz M.C."/>
            <person name="Schlenke T."/>
            <person name="Schwartz R."/>
            <person name="Segarra C."/>
            <person name="Singh R.S."/>
            <person name="Sirot L."/>
            <person name="Sirota M."/>
            <person name="Sisneros N.B."/>
            <person name="Smith C.D."/>
            <person name="Smith T.F."/>
            <person name="Spieth J."/>
            <person name="Stage D.E."/>
            <person name="Stark A."/>
            <person name="Stephan W."/>
            <person name="Strausberg R.L."/>
            <person name="Strempel S."/>
            <person name="Sturgill D."/>
            <person name="Sutton G."/>
            <person name="Sutton G.G."/>
            <person name="Tao W."/>
            <person name="Teichmann S."/>
            <person name="Tobari Y.N."/>
            <person name="Tomimura Y."/>
            <person name="Tsolas J.M."/>
            <person name="Valente V.L."/>
            <person name="Venter E."/>
            <person name="Venter J.C."/>
            <person name="Vicario S."/>
            <person name="Vieira F.G."/>
            <person name="Vilella A.J."/>
            <person name="Villasante A."/>
            <person name="Walenz B."/>
            <person name="Wang J."/>
            <person name="Wasserman M."/>
            <person name="Watts T."/>
            <person name="Wilson D."/>
            <person name="Wilson R.K."/>
            <person name="Wing R.A."/>
            <person name="Wolfner M.F."/>
            <person name="Wong A."/>
            <person name="Wong G.K."/>
            <person name="Wu C.I."/>
            <person name="Wu G."/>
            <person name="Yamamoto D."/>
            <person name="Yang H.P."/>
            <person name="Yang S.P."/>
            <person name="Yorke J.A."/>
            <person name="Yoshida K."/>
            <person name="Zdobnov E."/>
            <person name="Zhang P."/>
            <person name="Zhang Y."/>
            <person name="Zimin A.V."/>
            <person name="Baldwin J."/>
            <person name="Abdouelleil A."/>
            <person name="Abdulkadir J."/>
            <person name="Abebe A."/>
            <person name="Abera B."/>
            <person name="Abreu J."/>
            <person name="Acer S.C."/>
            <person name="Aftuck L."/>
            <person name="Alexander A."/>
            <person name="An P."/>
            <person name="Anderson E."/>
            <person name="Anderson S."/>
            <person name="Arachi H."/>
            <person name="Azer M."/>
            <person name="Bachantsang P."/>
            <person name="Barry A."/>
            <person name="Bayul T."/>
            <person name="Berlin A."/>
            <person name="Bessette D."/>
            <person name="Bloom T."/>
            <person name="Blye J."/>
            <person name="Boguslavskiy L."/>
            <person name="Bonnet C."/>
            <person name="Boukhgalter B."/>
            <person name="Bourzgui I."/>
            <person name="Brown A."/>
            <person name="Cahill P."/>
            <person name="Channer S."/>
            <person name="Cheshatsang Y."/>
            <person name="Chuda L."/>
            <person name="Citroen M."/>
            <person name="Collymore A."/>
            <person name="Cooke P."/>
            <person name="Costello M."/>
            <person name="D'Aco K."/>
            <person name="Daza R."/>
            <person name="De Haan G."/>
            <person name="DeGray S."/>
            <person name="DeMaso C."/>
            <person name="Dhargay N."/>
            <person name="Dooley K."/>
            <person name="Dooley E."/>
            <person name="Doricent M."/>
            <person name="Dorje P."/>
            <person name="Dorjee K."/>
            <person name="Dupes A."/>
            <person name="Elong R."/>
            <person name="Falk J."/>
            <person name="Farina A."/>
            <person name="Faro S."/>
            <person name="Ferguson D."/>
            <person name="Fisher S."/>
            <person name="Foley C.D."/>
            <person name="Franke A."/>
            <person name="Friedrich D."/>
            <person name="Gadbois L."/>
            <person name="Gearin G."/>
            <person name="Gearin C.R."/>
            <person name="Giannoukos G."/>
            <person name="Goode T."/>
            <person name="Graham J."/>
            <person name="Grandbois E."/>
            <person name="Grewal S."/>
            <person name="Gyaltsen K."/>
            <person name="Hafez N."/>
            <person name="Hagos B."/>
            <person name="Hall J."/>
            <person name="Henson C."/>
            <person name="Hollinger A."/>
            <person name="Honan T."/>
            <person name="Huard M.D."/>
            <person name="Hughes L."/>
            <person name="Hurhula B."/>
            <person name="Husby M.E."/>
            <person name="Kamat A."/>
            <person name="Kanga B."/>
            <person name="Kashin S."/>
            <person name="Khazanovich D."/>
            <person name="Kisner P."/>
            <person name="Lance K."/>
            <person name="Lara M."/>
            <person name="Lee W."/>
            <person name="Lennon N."/>
            <person name="Letendre F."/>
            <person name="LeVine R."/>
            <person name="Lipovsky A."/>
            <person name="Liu X."/>
            <person name="Liu J."/>
            <person name="Liu S."/>
            <person name="Lokyitsang T."/>
            <person name="Lokyitsang Y."/>
            <person name="Lubonja R."/>
            <person name="Lui A."/>
            <person name="MacDonald P."/>
            <person name="Magnisalis V."/>
            <person name="Maru K."/>
            <person name="Matthews C."/>
            <person name="McCusker W."/>
            <person name="McDonough S."/>
            <person name="Mehta T."/>
            <person name="Meldrim J."/>
            <person name="Meneus L."/>
            <person name="Mihai O."/>
            <person name="Mihalev A."/>
            <person name="Mihova T."/>
            <person name="Mittelman R."/>
            <person name="Mlenga V."/>
            <person name="Montmayeur A."/>
            <person name="Mulrain L."/>
            <person name="Navidi A."/>
            <person name="Naylor J."/>
            <person name="Negash T."/>
            <person name="Nguyen T."/>
            <person name="Nguyen N."/>
            <person name="Nicol R."/>
            <person name="Norbu C."/>
            <person name="Norbu N."/>
            <person name="Novod N."/>
            <person name="O'Neill B."/>
            <person name="Osman S."/>
            <person name="Markiewicz E."/>
            <person name="Oyono O.L."/>
            <person name="Patti C."/>
            <person name="Phunkhang P."/>
            <person name="Pierre F."/>
            <person name="Priest M."/>
            <person name="Raghuraman S."/>
            <person name="Rege F."/>
            <person name="Reyes R."/>
            <person name="Rise C."/>
            <person name="Rogov P."/>
            <person name="Ross K."/>
            <person name="Ryan E."/>
            <person name="Settipalli S."/>
            <person name="Shea T."/>
            <person name="Sherpa N."/>
            <person name="Shi L."/>
            <person name="Shih D."/>
            <person name="Sparrow T."/>
            <person name="Spaulding J."/>
            <person name="Stalker J."/>
            <person name="Stange-Thomann N."/>
            <person name="Stavropoulos S."/>
            <person name="Stone C."/>
            <person name="Strader C."/>
            <person name="Tesfaye S."/>
            <person name="Thomson T."/>
            <person name="Thoulutsang Y."/>
            <person name="Thoulutsang D."/>
            <person name="Topham K."/>
            <person name="Topping I."/>
            <person name="Tsamla T."/>
            <person name="Vassiliev H."/>
            <person name="Vo A."/>
            <person name="Wangchuk T."/>
            <person name="Wangdi T."/>
            <person name="Weiand M."/>
            <person name="Wilkinson J."/>
            <person name="Wilson A."/>
            <person name="Yadav S."/>
            <person name="Young G."/>
            <person name="Yu Q."/>
            <person name="Zembek L."/>
            <person name="Zhong D."/>
            <person name="Zimmer A."/>
            <person name="Zwirko Z."/>
            <person name="Jaffe D.B."/>
            <person name="Alvarez P."/>
            <person name="Brockman W."/>
            <person name="Butler J."/>
            <person name="Chin C."/>
            <person name="Gnerre S."/>
            <person name="Grabherr M."/>
            <person name="Kleber M."/>
            <person name="Mauceli E."/>
            <person name="MacCallum I."/>
        </authorList>
    </citation>
    <scope>NUCLEOTIDE SEQUENCE [LARGE SCALE GENOMIC DNA]</scope>
    <source>
        <strain evidence="2">Rob3c / Tucson 14021-0248.25</strain>
    </source>
</reference>
<gene>
    <name evidence="1" type="primary">Dsec\GM22777</name>
    <name evidence="1" type="ORF">Dsec_GM22777</name>
</gene>
<dbReference type="HOGENOM" id="CLU_2796703_0_0_1"/>